<evidence type="ECO:0000256" key="3">
    <source>
        <dbReference type="ARBA" id="ARBA00022989"/>
    </source>
</evidence>
<dbReference type="GeneID" id="19208849"/>
<sequence length="673" mass="74946">MPYAHDSLLRPRRRDVDPLAKTRAETLKQDSATRYPLSRFILHGQTVSNMPVSQSVLSHHDAYGYTPAQHHDFEKIIYGQMLQRDRQSAIEEQVTALIDLAERFVSPGDLEKQGTLLGDLVERLSAMETQLQRQSTLHAETLRSAISTQSKDMIARRDYALFGGGARVIKTLTTDTHLKPPESILGSISGWWKGYNDAWRHIKPTSVILEPDISVGECWSLSGSSGHVGIYLQERIVVTNITIDHAPPDLLSTQQQQSAPRSIKIWALLDPSYVEEMVADAGSGSLCWHIGELEFCRSTHFLTDTPSKPYHKNDVFVALTRFTYQKDAPSHVQTFAVPDELLVPKFATQIVVVELLTNWGSDTTCLYRKKRGACLCEGEDTKKEKVGGAAGKGLEASYGDVVGSVNVAEKEVNEFWVLGLRLTRGQAQTFWPAADVREVVITGLRGGAARWTCSQTRPRNDDGMSARERVSMTMKRLDGKPGFGTAMSVQQGEALRTTGATRFARSSAASFLAIPGWTGVQRNRPIWLEKLGQKVGGEDQADEFGVVDCVFVEPSMWKRSEATSKSPRQRMVASRALYRARAVDAESWPVLSWQVFDRWKMEWQSAVIASVDRAVRGHGAERRGYQVHGRARGRYRLGREGGDKSNAAIGPVEGQRRRMDSNYAQAGTRKIQT</sequence>
<evidence type="ECO:0000256" key="5">
    <source>
        <dbReference type="SAM" id="MobiDB-lite"/>
    </source>
</evidence>
<feature type="region of interest" description="Disordered" evidence="5">
    <location>
        <begin position="634"/>
        <end position="673"/>
    </location>
</feature>
<evidence type="ECO:0000256" key="2">
    <source>
        <dbReference type="ARBA" id="ARBA00022692"/>
    </source>
</evidence>
<keyword evidence="8" id="KW-1185">Reference proteome</keyword>
<dbReference type="RefSeq" id="XP_007765385.1">
    <property type="nucleotide sequence ID" value="XM_007767195.1"/>
</dbReference>
<dbReference type="Gene3D" id="2.60.120.260">
    <property type="entry name" value="Galactose-binding domain-like"/>
    <property type="match status" value="1"/>
</dbReference>
<keyword evidence="2" id="KW-0812">Transmembrane</keyword>
<evidence type="ECO:0000259" key="6">
    <source>
        <dbReference type="PROSITE" id="PS51469"/>
    </source>
</evidence>
<feature type="compositionally biased region" description="Polar residues" evidence="5">
    <location>
        <begin position="662"/>
        <end position="673"/>
    </location>
</feature>
<comment type="caution">
    <text evidence="7">The sequence shown here is derived from an EMBL/GenBank/DDBJ whole genome shotgun (WGS) entry which is preliminary data.</text>
</comment>
<keyword evidence="3" id="KW-1133">Transmembrane helix</keyword>
<evidence type="ECO:0000256" key="1">
    <source>
        <dbReference type="ARBA" id="ARBA00004370"/>
    </source>
</evidence>
<feature type="domain" description="SUN" evidence="6">
    <location>
        <begin position="165"/>
        <end position="376"/>
    </location>
</feature>
<reference evidence="8" key="1">
    <citation type="journal article" date="2012" name="Science">
        <title>The Paleozoic origin of enzymatic lignin decomposition reconstructed from 31 fungal genomes.</title>
        <authorList>
            <person name="Floudas D."/>
            <person name="Binder M."/>
            <person name="Riley R."/>
            <person name="Barry K."/>
            <person name="Blanchette R.A."/>
            <person name="Henrissat B."/>
            <person name="Martinez A.T."/>
            <person name="Otillar R."/>
            <person name="Spatafora J.W."/>
            <person name="Yadav J.S."/>
            <person name="Aerts A."/>
            <person name="Benoit I."/>
            <person name="Boyd A."/>
            <person name="Carlson A."/>
            <person name="Copeland A."/>
            <person name="Coutinho P.M."/>
            <person name="de Vries R.P."/>
            <person name="Ferreira P."/>
            <person name="Findley K."/>
            <person name="Foster B."/>
            <person name="Gaskell J."/>
            <person name="Glotzer D."/>
            <person name="Gorecki P."/>
            <person name="Heitman J."/>
            <person name="Hesse C."/>
            <person name="Hori C."/>
            <person name="Igarashi K."/>
            <person name="Jurgens J.A."/>
            <person name="Kallen N."/>
            <person name="Kersten P."/>
            <person name="Kohler A."/>
            <person name="Kuees U."/>
            <person name="Kumar T.K.A."/>
            <person name="Kuo A."/>
            <person name="LaButti K."/>
            <person name="Larrondo L.F."/>
            <person name="Lindquist E."/>
            <person name="Ling A."/>
            <person name="Lombard V."/>
            <person name="Lucas S."/>
            <person name="Lundell T."/>
            <person name="Martin R."/>
            <person name="McLaughlin D.J."/>
            <person name="Morgenstern I."/>
            <person name="Morin E."/>
            <person name="Murat C."/>
            <person name="Nagy L.G."/>
            <person name="Nolan M."/>
            <person name="Ohm R.A."/>
            <person name="Patyshakuliyeva A."/>
            <person name="Rokas A."/>
            <person name="Ruiz-Duenas F.J."/>
            <person name="Sabat G."/>
            <person name="Salamov A."/>
            <person name="Samejima M."/>
            <person name="Schmutz J."/>
            <person name="Slot J.C."/>
            <person name="St John F."/>
            <person name="Stenlid J."/>
            <person name="Sun H."/>
            <person name="Sun S."/>
            <person name="Syed K."/>
            <person name="Tsang A."/>
            <person name="Wiebenga A."/>
            <person name="Young D."/>
            <person name="Pisabarro A."/>
            <person name="Eastwood D.C."/>
            <person name="Martin F."/>
            <person name="Cullen D."/>
            <person name="Grigoriev I.V."/>
            <person name="Hibbett D.S."/>
        </authorList>
    </citation>
    <scope>NUCLEOTIDE SEQUENCE [LARGE SCALE GENOMIC DNA]</scope>
    <source>
        <strain evidence="8">RWD-64-598 SS2</strain>
    </source>
</reference>
<dbReference type="GO" id="GO:0034993">
    <property type="term" value="C:meiotic nuclear membrane microtubule tethering complex"/>
    <property type="evidence" value="ECO:0007669"/>
    <property type="project" value="TreeGrafter"/>
</dbReference>
<evidence type="ECO:0000313" key="8">
    <source>
        <dbReference type="Proteomes" id="UP000053558"/>
    </source>
</evidence>
<dbReference type="PROSITE" id="PS51469">
    <property type="entry name" value="SUN"/>
    <property type="match status" value="1"/>
</dbReference>
<dbReference type="GO" id="GO:0043495">
    <property type="term" value="F:protein-membrane adaptor activity"/>
    <property type="evidence" value="ECO:0007669"/>
    <property type="project" value="TreeGrafter"/>
</dbReference>
<dbReference type="Proteomes" id="UP000053558">
    <property type="component" value="Unassembled WGS sequence"/>
</dbReference>
<dbReference type="InterPro" id="IPR012919">
    <property type="entry name" value="SUN_dom"/>
</dbReference>
<dbReference type="PANTHER" id="PTHR12911">
    <property type="entry name" value="SAD1/UNC-84-LIKE PROTEIN-RELATED"/>
    <property type="match status" value="1"/>
</dbReference>
<dbReference type="EMBL" id="JH711575">
    <property type="protein sequence ID" value="EIW83739.1"/>
    <property type="molecule type" value="Genomic_DNA"/>
</dbReference>
<dbReference type="PANTHER" id="PTHR12911:SF8">
    <property type="entry name" value="KLAROID PROTEIN-RELATED"/>
    <property type="match status" value="1"/>
</dbReference>
<proteinExistence type="predicted"/>
<dbReference type="InterPro" id="IPR045119">
    <property type="entry name" value="SUN1-5"/>
</dbReference>
<dbReference type="OrthoDB" id="2659060at2759"/>
<comment type="subcellular location">
    <subcellularLocation>
        <location evidence="1">Membrane</location>
    </subcellularLocation>
</comment>
<name>A0A5M3MX66_CONPW</name>
<evidence type="ECO:0000313" key="7">
    <source>
        <dbReference type="EMBL" id="EIW83739.1"/>
    </source>
</evidence>
<gene>
    <name evidence="7" type="ORF">CONPUDRAFT_70697</name>
</gene>
<keyword evidence="4" id="KW-0472">Membrane</keyword>
<organism evidence="7 8">
    <name type="scientific">Coniophora puteana (strain RWD-64-598)</name>
    <name type="common">Brown rot fungus</name>
    <dbReference type="NCBI Taxonomy" id="741705"/>
    <lineage>
        <taxon>Eukaryota</taxon>
        <taxon>Fungi</taxon>
        <taxon>Dikarya</taxon>
        <taxon>Basidiomycota</taxon>
        <taxon>Agaricomycotina</taxon>
        <taxon>Agaricomycetes</taxon>
        <taxon>Agaricomycetidae</taxon>
        <taxon>Boletales</taxon>
        <taxon>Coniophorineae</taxon>
        <taxon>Coniophoraceae</taxon>
        <taxon>Coniophora</taxon>
    </lineage>
</organism>
<dbReference type="AlphaFoldDB" id="A0A5M3MX66"/>
<dbReference type="KEGG" id="cput:CONPUDRAFT_70697"/>
<dbReference type="Pfam" id="PF07738">
    <property type="entry name" value="Sad1_UNC"/>
    <property type="match status" value="2"/>
</dbReference>
<evidence type="ECO:0000256" key="4">
    <source>
        <dbReference type="ARBA" id="ARBA00023136"/>
    </source>
</evidence>
<accession>A0A5M3MX66</accession>
<protein>
    <recommendedName>
        <fullName evidence="6">SUN domain-containing protein</fullName>
    </recommendedName>
</protein>